<sequence>MFKNRQEAGKLLFDKLKNYKAQNAVILAIPRGGLPIGVILAKELKLPLEVALIKKIGHPLNKEYAIGAVSLNNIILDNQAADISLDFILNETKRLRAVLTERESEFYKNRKPLKLKGKIAIIVDDGVATGNTILATAQLVHEESPSKIIIAIPVAPMSTILKLSASTYIDQIICLEQSLDFGGVGEFYENFDQVSDKEAFRLFKMFNNSESI</sequence>
<dbReference type="Gene3D" id="3.40.50.2020">
    <property type="match status" value="1"/>
</dbReference>
<accession>A0A2R3Z5L9</accession>
<dbReference type="RefSeq" id="WP_107012350.1">
    <property type="nucleotide sequence ID" value="NZ_CP028136.1"/>
</dbReference>
<gene>
    <name evidence="2" type="ORF">C7S20_10020</name>
</gene>
<dbReference type="AlphaFoldDB" id="A0A2R3Z5L9"/>
<keyword evidence="2" id="KW-0808">Transferase</keyword>
<dbReference type="SUPFAM" id="SSF53271">
    <property type="entry name" value="PRTase-like"/>
    <property type="match status" value="1"/>
</dbReference>
<name>A0A2R3Z5L9_9FLAO</name>
<organism evidence="2 3">
    <name type="scientific">Christiangramia fulva</name>
    <dbReference type="NCBI Taxonomy" id="2126553"/>
    <lineage>
        <taxon>Bacteria</taxon>
        <taxon>Pseudomonadati</taxon>
        <taxon>Bacteroidota</taxon>
        <taxon>Flavobacteriia</taxon>
        <taxon>Flavobacteriales</taxon>
        <taxon>Flavobacteriaceae</taxon>
        <taxon>Christiangramia</taxon>
    </lineage>
</organism>
<dbReference type="GO" id="GO:0016757">
    <property type="term" value="F:glycosyltransferase activity"/>
    <property type="evidence" value="ECO:0007669"/>
    <property type="project" value="UniProtKB-KW"/>
</dbReference>
<feature type="domain" description="Phosphoribosyltransferase" evidence="1">
    <location>
        <begin position="6"/>
        <end position="166"/>
    </location>
</feature>
<dbReference type="KEGG" id="grs:C7S20_10020"/>
<proteinExistence type="predicted"/>
<dbReference type="Proteomes" id="UP000241507">
    <property type="component" value="Chromosome"/>
</dbReference>
<evidence type="ECO:0000313" key="3">
    <source>
        <dbReference type="Proteomes" id="UP000241507"/>
    </source>
</evidence>
<dbReference type="OrthoDB" id="9810066at2"/>
<keyword evidence="3" id="KW-1185">Reference proteome</keyword>
<evidence type="ECO:0000259" key="1">
    <source>
        <dbReference type="Pfam" id="PF00156"/>
    </source>
</evidence>
<dbReference type="Gene3D" id="3.30.1310.20">
    <property type="entry name" value="PRTase-like"/>
    <property type="match status" value="1"/>
</dbReference>
<evidence type="ECO:0000313" key="2">
    <source>
        <dbReference type="EMBL" id="AVR45573.1"/>
    </source>
</evidence>
<dbReference type="CDD" id="cd06223">
    <property type="entry name" value="PRTases_typeI"/>
    <property type="match status" value="1"/>
</dbReference>
<dbReference type="InterPro" id="IPR000836">
    <property type="entry name" value="PRTase_dom"/>
</dbReference>
<dbReference type="EMBL" id="CP028136">
    <property type="protein sequence ID" value="AVR45573.1"/>
    <property type="molecule type" value="Genomic_DNA"/>
</dbReference>
<protein>
    <submittedName>
        <fullName evidence="2">Phosphoribosyltransferase</fullName>
    </submittedName>
</protein>
<dbReference type="Pfam" id="PF00156">
    <property type="entry name" value="Pribosyltran"/>
    <property type="match status" value="1"/>
</dbReference>
<reference evidence="3" key="1">
    <citation type="submission" date="2018-03" db="EMBL/GenBank/DDBJ databases">
        <title>Gramella fulva sp. nov., isolated from a dry surface of tidal flat.</title>
        <authorList>
            <person name="Hwang S.H."/>
            <person name="Hwang W.M."/>
            <person name="Kang K."/>
            <person name="Ahn T.-Y."/>
        </authorList>
    </citation>
    <scope>NUCLEOTIDE SEQUENCE [LARGE SCALE GENOMIC DNA]</scope>
    <source>
        <strain evidence="3">SH35</strain>
    </source>
</reference>
<keyword evidence="2" id="KW-0328">Glycosyltransferase</keyword>
<dbReference type="InterPro" id="IPR029057">
    <property type="entry name" value="PRTase-like"/>
</dbReference>